<dbReference type="InterPro" id="IPR001387">
    <property type="entry name" value="Cro/C1-type_HTH"/>
</dbReference>
<gene>
    <name evidence="2" type="ORF">UQ68_01745</name>
</gene>
<evidence type="ECO:0000313" key="2">
    <source>
        <dbReference type="EMBL" id="KKD50580.1"/>
    </source>
</evidence>
<proteinExistence type="predicted"/>
<accession>A0ABR5EBS5</accession>
<dbReference type="Gene3D" id="1.10.260.40">
    <property type="entry name" value="lambda repressor-like DNA-binding domains"/>
    <property type="match status" value="1"/>
</dbReference>
<name>A0ABR5EBS5_LISSE</name>
<dbReference type="Proteomes" id="UP000033536">
    <property type="component" value="Unassembled WGS sequence"/>
</dbReference>
<protein>
    <submittedName>
        <fullName evidence="2">XRE family transcriptional regulator</fullName>
    </submittedName>
</protein>
<dbReference type="Pfam" id="PF01381">
    <property type="entry name" value="HTH_3"/>
    <property type="match status" value="1"/>
</dbReference>
<evidence type="ECO:0000313" key="3">
    <source>
        <dbReference type="Proteomes" id="UP000033536"/>
    </source>
</evidence>
<organism evidence="2 3">
    <name type="scientific">Listeria seeligeri</name>
    <dbReference type="NCBI Taxonomy" id="1640"/>
    <lineage>
        <taxon>Bacteria</taxon>
        <taxon>Bacillati</taxon>
        <taxon>Bacillota</taxon>
        <taxon>Bacilli</taxon>
        <taxon>Bacillales</taxon>
        <taxon>Listeriaceae</taxon>
        <taxon>Listeria</taxon>
    </lineage>
</organism>
<dbReference type="InterPro" id="IPR010982">
    <property type="entry name" value="Lambda_DNA-bd_dom_sf"/>
</dbReference>
<dbReference type="CDD" id="cd00093">
    <property type="entry name" value="HTH_XRE"/>
    <property type="match status" value="1"/>
</dbReference>
<sequence length="76" mass="8833">MTEFKKTRINTQTIRAMRLERGISQAFIARKMGYKYTSGYSNIEKGSVRLSYKNAIILSEILMCDLESFYDYSSLT</sequence>
<keyword evidence="3" id="KW-1185">Reference proteome</keyword>
<comment type="caution">
    <text evidence="2">The sequence shown here is derived from an EMBL/GenBank/DDBJ whole genome shotgun (WGS) entry which is preliminary data.</text>
</comment>
<dbReference type="PROSITE" id="PS50943">
    <property type="entry name" value="HTH_CROC1"/>
    <property type="match status" value="1"/>
</dbReference>
<dbReference type="RefSeq" id="WP_046325935.1">
    <property type="nucleotide sequence ID" value="NZ_JABXNP010000020.1"/>
</dbReference>
<reference evidence="2 3" key="1">
    <citation type="submission" date="2015-02" db="EMBL/GenBank/DDBJ databases">
        <title>Sequencing of Listeria spp. dairy environmental strains.</title>
        <authorList>
            <person name="Muhterem-Uyar M."/>
            <person name="Wagner M."/>
            <person name="Schmitz-Esser S."/>
            <person name="Stessl B."/>
        </authorList>
    </citation>
    <scope>NUCLEOTIDE SEQUENCE [LARGE SCALE GENOMIC DNA]</scope>
    <source>
        <strain evidence="2 3">7KSM</strain>
    </source>
</reference>
<feature type="domain" description="HTH cro/C1-type" evidence="1">
    <location>
        <begin position="14"/>
        <end position="69"/>
    </location>
</feature>
<dbReference type="SMART" id="SM00530">
    <property type="entry name" value="HTH_XRE"/>
    <property type="match status" value="1"/>
</dbReference>
<evidence type="ECO:0000259" key="1">
    <source>
        <dbReference type="PROSITE" id="PS50943"/>
    </source>
</evidence>
<dbReference type="SUPFAM" id="SSF47413">
    <property type="entry name" value="lambda repressor-like DNA-binding domains"/>
    <property type="match status" value="1"/>
</dbReference>
<dbReference type="EMBL" id="JYOM01000001">
    <property type="protein sequence ID" value="KKD50580.1"/>
    <property type="molecule type" value="Genomic_DNA"/>
</dbReference>